<proteinExistence type="inferred from homology"/>
<evidence type="ECO:0000259" key="14">
    <source>
        <dbReference type="SMART" id="SM00642"/>
    </source>
</evidence>
<evidence type="ECO:0000256" key="12">
    <source>
        <dbReference type="RuleBase" id="RU361134"/>
    </source>
</evidence>
<evidence type="ECO:0000313" key="16">
    <source>
        <dbReference type="Proteomes" id="UP001595758"/>
    </source>
</evidence>
<dbReference type="InterPro" id="IPR006046">
    <property type="entry name" value="Alpha_amylase"/>
</dbReference>
<organism evidence="15 16">
    <name type="scientific">Legionella dresdenensis</name>
    <dbReference type="NCBI Taxonomy" id="450200"/>
    <lineage>
        <taxon>Bacteria</taxon>
        <taxon>Pseudomonadati</taxon>
        <taxon>Pseudomonadota</taxon>
        <taxon>Gammaproteobacteria</taxon>
        <taxon>Legionellales</taxon>
        <taxon>Legionellaceae</taxon>
        <taxon>Legionella</taxon>
    </lineage>
</organism>
<dbReference type="EMBL" id="JBHSAB010000024">
    <property type="protein sequence ID" value="MFC3909503.1"/>
    <property type="molecule type" value="Genomic_DNA"/>
</dbReference>
<gene>
    <name evidence="15" type="ORF">ACFORL_10525</name>
</gene>
<dbReference type="EC" id="3.2.1.1" evidence="4 12"/>
<dbReference type="SMART" id="SM00632">
    <property type="entry name" value="Aamy_C"/>
    <property type="match status" value="1"/>
</dbReference>
<feature type="domain" description="Glycosyl hydrolase family 13 catalytic" evidence="14">
    <location>
        <begin position="26"/>
        <end position="365"/>
    </location>
</feature>
<dbReference type="RefSeq" id="WP_382343782.1">
    <property type="nucleotide sequence ID" value="NZ_JBHSAB010000024.1"/>
</dbReference>
<dbReference type="Pfam" id="PF02806">
    <property type="entry name" value="Alpha-amylase_C"/>
    <property type="match status" value="1"/>
</dbReference>
<evidence type="ECO:0000256" key="5">
    <source>
        <dbReference type="ARBA" id="ARBA00017303"/>
    </source>
</evidence>
<evidence type="ECO:0000256" key="7">
    <source>
        <dbReference type="ARBA" id="ARBA00022801"/>
    </source>
</evidence>
<keyword evidence="10 12" id="KW-0326">Glycosidase</keyword>
<accession>A0ABV8CGS3</accession>
<dbReference type="InterPro" id="IPR031319">
    <property type="entry name" value="A-amylase_C"/>
</dbReference>
<dbReference type="SUPFAM" id="SSF51011">
    <property type="entry name" value="Glycosyl hydrolase domain"/>
    <property type="match status" value="1"/>
</dbReference>
<dbReference type="Pfam" id="PF00128">
    <property type="entry name" value="Alpha-amylase"/>
    <property type="match status" value="1"/>
</dbReference>
<evidence type="ECO:0000256" key="2">
    <source>
        <dbReference type="ARBA" id="ARBA00001913"/>
    </source>
</evidence>
<dbReference type="SMART" id="SM00642">
    <property type="entry name" value="Aamy"/>
    <property type="match status" value="1"/>
</dbReference>
<comment type="catalytic activity">
    <reaction evidence="1 12">
        <text>Endohydrolysis of (1-&gt;4)-alpha-D-glucosidic linkages in polysaccharides containing three or more (1-&gt;4)-alpha-linked D-glucose units.</text>
        <dbReference type="EC" id="3.2.1.1"/>
    </reaction>
</comment>
<evidence type="ECO:0000256" key="1">
    <source>
        <dbReference type="ARBA" id="ARBA00000548"/>
    </source>
</evidence>
<dbReference type="Gene3D" id="2.60.40.1180">
    <property type="entry name" value="Golgi alpha-mannosidase II"/>
    <property type="match status" value="1"/>
</dbReference>
<evidence type="ECO:0000256" key="3">
    <source>
        <dbReference type="ARBA" id="ARBA00008061"/>
    </source>
</evidence>
<keyword evidence="6" id="KW-0479">Metal-binding</keyword>
<evidence type="ECO:0000256" key="6">
    <source>
        <dbReference type="ARBA" id="ARBA00022723"/>
    </source>
</evidence>
<comment type="cofactor">
    <cofactor evidence="2">
        <name>Ca(2+)</name>
        <dbReference type="ChEBI" id="CHEBI:29108"/>
    </cofactor>
</comment>
<dbReference type="InterPro" id="IPR006048">
    <property type="entry name" value="A-amylase/branching_C"/>
</dbReference>
<comment type="similarity">
    <text evidence="3 11">Belongs to the glycosyl hydrolase 13 family.</text>
</comment>
<dbReference type="PANTHER" id="PTHR43447">
    <property type="entry name" value="ALPHA-AMYLASE"/>
    <property type="match status" value="1"/>
</dbReference>
<dbReference type="InterPro" id="IPR017853">
    <property type="entry name" value="GH"/>
</dbReference>
<evidence type="ECO:0000256" key="4">
    <source>
        <dbReference type="ARBA" id="ARBA00012595"/>
    </source>
</evidence>
<evidence type="ECO:0000256" key="8">
    <source>
        <dbReference type="ARBA" id="ARBA00022837"/>
    </source>
</evidence>
<protein>
    <recommendedName>
        <fullName evidence="5 12">Alpha-amylase</fullName>
        <ecNumber evidence="4 12">3.2.1.1</ecNumber>
    </recommendedName>
</protein>
<feature type="domain" description="Alpha-amylase C-terminal" evidence="13">
    <location>
        <begin position="374"/>
        <end position="458"/>
    </location>
</feature>
<sequence>MFLPLLLSFLFTVLMIPAGWAKPVKDVTVTLFEWNYNSVANECQTTLGPAGYGFVQVSPPQEHIQGTAWWTSYQPVSYKIAGRLGDRNAFIKMINVCHNAGVKVIVDAVINHMSTGAGNGVGTGGSLYAKYQYPGYYQSWDFHSCRNPVTDYGNRENIQQCELENLADLDTGSSYVRTTIAHYLNELITAGADGFRIDAAKHIAADDLAAIKSQLTNPEIYWVQEVIQGNNEPVQPSEYLSLGPVDEFRYGRDLKRVFEQEKLTYLGNFGEYWDYLPTQKARVFIDNWDTERNDSTLNYRSGANYTLANVFMLAYPYGAPNIYSGYEFDNYDQGPPLRGKMNACYKNGWKCQHRWPQILNMVAFHNAVAGLPITNWWSNNNNAIAFGRGDIGFVAINHEPFPITVTFQTSLPAGVYCDIQHSDPMHDERCTGTLFLINSRGQFTATIDANDAIAFYRS</sequence>
<dbReference type="Proteomes" id="UP001595758">
    <property type="component" value="Unassembled WGS sequence"/>
</dbReference>
<evidence type="ECO:0000256" key="10">
    <source>
        <dbReference type="ARBA" id="ARBA00023295"/>
    </source>
</evidence>
<evidence type="ECO:0000256" key="11">
    <source>
        <dbReference type="RuleBase" id="RU003615"/>
    </source>
</evidence>
<comment type="caution">
    <text evidence="15">The sequence shown here is derived from an EMBL/GenBank/DDBJ whole genome shotgun (WGS) entry which is preliminary data.</text>
</comment>
<keyword evidence="9 12" id="KW-0119">Carbohydrate metabolism</keyword>
<keyword evidence="7 12" id="KW-0378">Hydrolase</keyword>
<dbReference type="InterPro" id="IPR006047">
    <property type="entry name" value="GH13_cat_dom"/>
</dbReference>
<keyword evidence="8" id="KW-0106">Calcium</keyword>
<dbReference type="PRINTS" id="PR00110">
    <property type="entry name" value="ALPHAAMYLASE"/>
</dbReference>
<name>A0ABV8CGS3_9GAMM</name>
<dbReference type="CDD" id="cd11317">
    <property type="entry name" value="AmyAc_bac_euk_AmyA"/>
    <property type="match status" value="1"/>
</dbReference>
<evidence type="ECO:0000313" key="15">
    <source>
        <dbReference type="EMBL" id="MFC3909503.1"/>
    </source>
</evidence>
<evidence type="ECO:0000259" key="13">
    <source>
        <dbReference type="SMART" id="SM00632"/>
    </source>
</evidence>
<dbReference type="Gene3D" id="3.20.20.80">
    <property type="entry name" value="Glycosidases"/>
    <property type="match status" value="1"/>
</dbReference>
<dbReference type="InterPro" id="IPR013780">
    <property type="entry name" value="Glyco_hydro_b"/>
</dbReference>
<reference evidence="16" key="1">
    <citation type="journal article" date="2019" name="Int. J. Syst. Evol. Microbiol.">
        <title>The Global Catalogue of Microorganisms (GCM) 10K type strain sequencing project: providing services to taxonomists for standard genome sequencing and annotation.</title>
        <authorList>
            <consortium name="The Broad Institute Genomics Platform"/>
            <consortium name="The Broad Institute Genome Sequencing Center for Infectious Disease"/>
            <person name="Wu L."/>
            <person name="Ma J."/>
        </authorList>
    </citation>
    <scope>NUCLEOTIDE SEQUENCE [LARGE SCALE GENOMIC DNA]</scope>
    <source>
        <strain evidence="16">CCUG 59858</strain>
    </source>
</reference>
<keyword evidence="16" id="KW-1185">Reference proteome</keyword>
<evidence type="ECO:0000256" key="9">
    <source>
        <dbReference type="ARBA" id="ARBA00023277"/>
    </source>
</evidence>
<dbReference type="SUPFAM" id="SSF51445">
    <property type="entry name" value="(Trans)glycosidases"/>
    <property type="match status" value="1"/>
</dbReference>